<dbReference type="Proteomes" id="UP000192596">
    <property type="component" value="Unassembled WGS sequence"/>
</dbReference>
<dbReference type="InParanoid" id="A0A1V8TPC4"/>
<dbReference type="PANTHER" id="PTHR28181">
    <property type="entry name" value="UPF0655 PROTEIN YCR015C"/>
    <property type="match status" value="1"/>
</dbReference>
<dbReference type="InterPro" id="IPR023214">
    <property type="entry name" value="HAD_sf"/>
</dbReference>
<dbReference type="InterPro" id="IPR050849">
    <property type="entry name" value="HAD-like_hydrolase_phosphatase"/>
</dbReference>
<reference evidence="2" key="1">
    <citation type="submission" date="2017-03" db="EMBL/GenBank/DDBJ databases">
        <title>Genomes of endolithic fungi from Antarctica.</title>
        <authorList>
            <person name="Coleine C."/>
            <person name="Masonjones S."/>
            <person name="Stajich J.E."/>
        </authorList>
    </citation>
    <scope>NUCLEOTIDE SEQUENCE [LARGE SCALE GENOMIC DNA]</scope>
    <source>
        <strain evidence="2">CCFEE 5527</strain>
    </source>
</reference>
<name>A0A1V8TPC4_9PEZI</name>
<dbReference type="InterPro" id="IPR036412">
    <property type="entry name" value="HAD-like_sf"/>
</dbReference>
<dbReference type="PANTHER" id="PTHR28181:SF1">
    <property type="entry name" value="COLD TOLERANCE PROTEIN 1"/>
    <property type="match status" value="1"/>
</dbReference>
<evidence type="ECO:0000313" key="1">
    <source>
        <dbReference type="EMBL" id="OQO13062.1"/>
    </source>
</evidence>
<evidence type="ECO:0008006" key="3">
    <source>
        <dbReference type="Google" id="ProtNLM"/>
    </source>
</evidence>
<evidence type="ECO:0000313" key="2">
    <source>
        <dbReference type="Proteomes" id="UP000192596"/>
    </source>
</evidence>
<protein>
    <recommendedName>
        <fullName evidence="3">Haloacid dehalogenase-like hydrolase</fullName>
    </recommendedName>
</protein>
<proteinExistence type="predicted"/>
<dbReference type="OrthoDB" id="10255128at2759"/>
<sequence>MGEPIDLILDWDGTLTRKDTMFAMAEIARARDRRLGVVSNATESWTGFGQAYIDDYSIHKGQYRPLARERTDAEQESAWLRSLSHVEQKSVARVAQSGFFRGVKSADVVDAAFKVLASGQLAMRTGWEKAFLQTRRGSPVEAKIVSVNWSAAFIRVALNEAAQNAEISPAERDMLRSGINGVNIVANEIDGLDAREGSTGDLTNGDDPGVRTSYDKLRQLPLSFDSLKVYVGDSATDFDSLSAVHLGVCIRDEPMQSSQASLAETFTRLGREVKHISNLSVADVQHGRSKDVVWARDFDEIMHFVHAL</sequence>
<keyword evidence="2" id="KW-1185">Reference proteome</keyword>
<accession>A0A1V8TPC4</accession>
<dbReference type="SUPFAM" id="SSF56784">
    <property type="entry name" value="HAD-like"/>
    <property type="match status" value="1"/>
</dbReference>
<dbReference type="AlphaFoldDB" id="A0A1V8TPC4"/>
<dbReference type="EMBL" id="NAJO01000004">
    <property type="protein sequence ID" value="OQO13062.1"/>
    <property type="molecule type" value="Genomic_DNA"/>
</dbReference>
<gene>
    <name evidence="1" type="ORF">B0A48_02526</name>
</gene>
<dbReference type="Gene3D" id="3.40.50.1000">
    <property type="entry name" value="HAD superfamily/HAD-like"/>
    <property type="match status" value="1"/>
</dbReference>
<dbReference type="STRING" id="1507870.A0A1V8TPC4"/>
<organism evidence="1 2">
    <name type="scientific">Cryoendolithus antarcticus</name>
    <dbReference type="NCBI Taxonomy" id="1507870"/>
    <lineage>
        <taxon>Eukaryota</taxon>
        <taxon>Fungi</taxon>
        <taxon>Dikarya</taxon>
        <taxon>Ascomycota</taxon>
        <taxon>Pezizomycotina</taxon>
        <taxon>Dothideomycetes</taxon>
        <taxon>Dothideomycetidae</taxon>
        <taxon>Cladosporiales</taxon>
        <taxon>Cladosporiaceae</taxon>
        <taxon>Cryoendolithus</taxon>
    </lineage>
</organism>
<comment type="caution">
    <text evidence="1">The sequence shown here is derived from an EMBL/GenBank/DDBJ whole genome shotgun (WGS) entry which is preliminary data.</text>
</comment>